<sequence>MAEFRIDHRTRYEYSETVARCYNVAVIRPAHRNGQLCLSSELEILPRPSDIAMRRDFHGNERYHFSVMEEHRSLTIHSRSLVRTAPVSPAGRESYPGEYEGLYDDAELCEFLLPSPLVPVRRALARFARPFFREGVLAGCLEMSRYIRRNFQYKPGVTSIHTSVPETLRLRAGVCQDFAHLMIACCRSAGIPARYVSGYIETRPAPGQQRLLGADATHAWCSIYAPGQGWFDFDPTNGKARTDEYIETAVGRDFTDVSPMRGIVFGGGRPSLHVAVDVIRL</sequence>
<dbReference type="InterPro" id="IPR013589">
    <property type="entry name" value="Bac_transglu_N"/>
</dbReference>
<dbReference type="SUPFAM" id="SSF54001">
    <property type="entry name" value="Cysteine proteinases"/>
    <property type="match status" value="1"/>
</dbReference>
<organism evidence="2 3">
    <name type="scientific">Leptonema illini DSM 21528</name>
    <dbReference type="NCBI Taxonomy" id="929563"/>
    <lineage>
        <taxon>Bacteria</taxon>
        <taxon>Pseudomonadati</taxon>
        <taxon>Spirochaetota</taxon>
        <taxon>Spirochaetia</taxon>
        <taxon>Leptospirales</taxon>
        <taxon>Leptospiraceae</taxon>
        <taxon>Leptonema</taxon>
    </lineage>
</organism>
<dbReference type="SMART" id="SM00460">
    <property type="entry name" value="TGc"/>
    <property type="match status" value="1"/>
</dbReference>
<evidence type="ECO:0000313" key="3">
    <source>
        <dbReference type="Proteomes" id="UP000005737"/>
    </source>
</evidence>
<protein>
    <submittedName>
        <fullName evidence="2">Transglutaminase domain-containing protein</fullName>
    </submittedName>
</protein>
<dbReference type="Pfam" id="PF08379">
    <property type="entry name" value="Bact_transglu_N"/>
    <property type="match status" value="1"/>
</dbReference>
<dbReference type="Gene3D" id="3.10.620.30">
    <property type="match status" value="1"/>
</dbReference>
<dbReference type="InterPro" id="IPR038765">
    <property type="entry name" value="Papain-like_cys_pep_sf"/>
</dbReference>
<dbReference type="AlphaFoldDB" id="H2CK63"/>
<keyword evidence="3" id="KW-1185">Reference proteome</keyword>
<feature type="domain" description="Transglutaminase-like" evidence="1">
    <location>
        <begin position="167"/>
        <end position="237"/>
    </location>
</feature>
<dbReference type="HOGENOM" id="CLU_008973_0_0_12"/>
<name>H2CK63_9LEPT</name>
<dbReference type="Proteomes" id="UP000005737">
    <property type="component" value="Unassembled WGS sequence"/>
</dbReference>
<proteinExistence type="predicted"/>
<evidence type="ECO:0000313" key="2">
    <source>
        <dbReference type="EMBL" id="EHQ07166.1"/>
    </source>
</evidence>
<dbReference type="InterPro" id="IPR002931">
    <property type="entry name" value="Transglutaminase-like"/>
</dbReference>
<dbReference type="Pfam" id="PF01841">
    <property type="entry name" value="Transglut_core"/>
    <property type="match status" value="1"/>
</dbReference>
<dbReference type="STRING" id="183.GCA_002009735_03415"/>
<gene>
    <name evidence="2" type="ORF">Lepil_2491</name>
</gene>
<dbReference type="PANTHER" id="PTHR33490:SF7">
    <property type="entry name" value="BLR2979 PROTEIN"/>
    <property type="match status" value="1"/>
</dbReference>
<dbReference type="PANTHER" id="PTHR33490">
    <property type="entry name" value="BLR5614 PROTEIN-RELATED"/>
    <property type="match status" value="1"/>
</dbReference>
<accession>H2CK63</accession>
<dbReference type="RefSeq" id="WP_002772902.1">
    <property type="nucleotide sequence ID" value="NZ_JH597773.1"/>
</dbReference>
<dbReference type="EMBL" id="JH597773">
    <property type="protein sequence ID" value="EHQ07166.1"/>
    <property type="molecule type" value="Genomic_DNA"/>
</dbReference>
<evidence type="ECO:0000259" key="1">
    <source>
        <dbReference type="SMART" id="SM00460"/>
    </source>
</evidence>
<reference evidence="2 3" key="1">
    <citation type="submission" date="2011-10" db="EMBL/GenBank/DDBJ databases">
        <title>The Improved High-Quality Draft genome of Leptonema illini DSM 21528.</title>
        <authorList>
            <consortium name="US DOE Joint Genome Institute (JGI-PGF)"/>
            <person name="Lucas S."/>
            <person name="Copeland A."/>
            <person name="Lapidus A."/>
            <person name="Glavina del Rio T."/>
            <person name="Dalin E."/>
            <person name="Tice H."/>
            <person name="Bruce D."/>
            <person name="Goodwin L."/>
            <person name="Pitluck S."/>
            <person name="Peters L."/>
            <person name="Mikhailova N."/>
            <person name="Held B."/>
            <person name="Kyrpides N."/>
            <person name="Mavromatis K."/>
            <person name="Ivanova N."/>
            <person name="Markowitz V."/>
            <person name="Cheng J.-F."/>
            <person name="Hugenholtz P."/>
            <person name="Woyke T."/>
            <person name="Wu D."/>
            <person name="Gronow S."/>
            <person name="Wellnitz S."/>
            <person name="Brambilla E.-M."/>
            <person name="Klenk H.-P."/>
            <person name="Eisen J.A."/>
        </authorList>
    </citation>
    <scope>NUCLEOTIDE SEQUENCE [LARGE SCALE GENOMIC DNA]</scope>
    <source>
        <strain evidence="2 3">DSM 21528</strain>
    </source>
</reference>